<feature type="domain" description="Transglutaminase-like" evidence="1">
    <location>
        <begin position="171"/>
        <end position="236"/>
    </location>
</feature>
<evidence type="ECO:0000313" key="3">
    <source>
        <dbReference type="Proteomes" id="UP001139414"/>
    </source>
</evidence>
<dbReference type="EMBL" id="JAJBZG010000001">
    <property type="protein sequence ID" value="MCB7480410.1"/>
    <property type="molecule type" value="Genomic_DNA"/>
</dbReference>
<dbReference type="SUPFAM" id="SSF54001">
    <property type="entry name" value="Cysteine proteinases"/>
    <property type="match status" value="1"/>
</dbReference>
<dbReference type="AlphaFoldDB" id="A0A9X1RXF2"/>
<gene>
    <name evidence="2" type="ORF">LGQ90_03955</name>
</gene>
<name>A0A9X1RXF2_9FLAO</name>
<protein>
    <submittedName>
        <fullName evidence="2">Transglutaminase family protein</fullName>
    </submittedName>
</protein>
<dbReference type="PANTHER" id="PTHR33490:SF6">
    <property type="entry name" value="SLL1049 PROTEIN"/>
    <property type="match status" value="1"/>
</dbReference>
<reference evidence="2" key="1">
    <citation type="submission" date="2021-10" db="EMBL/GenBank/DDBJ databases">
        <title>Gramella sp. ASW11-100T, isolated from marine sediment.</title>
        <authorList>
            <person name="Xia C."/>
        </authorList>
    </citation>
    <scope>NUCLEOTIDE SEQUENCE</scope>
    <source>
        <strain evidence="2">ASW11-100</strain>
    </source>
</reference>
<dbReference type="Pfam" id="PF01841">
    <property type="entry name" value="Transglut_core"/>
    <property type="match status" value="1"/>
</dbReference>
<dbReference type="Gene3D" id="3.10.620.30">
    <property type="match status" value="1"/>
</dbReference>
<dbReference type="InterPro" id="IPR038765">
    <property type="entry name" value="Papain-like_cys_pep_sf"/>
</dbReference>
<dbReference type="InterPro" id="IPR002931">
    <property type="entry name" value="Transglutaminase-like"/>
</dbReference>
<dbReference type="PANTHER" id="PTHR33490">
    <property type="entry name" value="BLR5614 PROTEIN-RELATED"/>
    <property type="match status" value="1"/>
</dbReference>
<organism evidence="2 3">
    <name type="scientific">Christiangramia sediminis</name>
    <dbReference type="NCBI Taxonomy" id="2881336"/>
    <lineage>
        <taxon>Bacteria</taxon>
        <taxon>Pseudomonadati</taxon>
        <taxon>Bacteroidota</taxon>
        <taxon>Flavobacteriia</taxon>
        <taxon>Flavobacteriales</taxon>
        <taxon>Flavobacteriaceae</taxon>
        <taxon>Christiangramia</taxon>
    </lineage>
</organism>
<sequence length="285" mass="33005">MNLDYTIRYTAKNTYQNETNGALWQFLIIPENNESQELISDDFSNSLNTPVENSVNGYDFRTYRIRPKQSFEEIEFTADFKIIKKVENIFEKVSQEFSEREFEDLKSLEFKAGNDVFLRNTDLTTLHQEVDFKFDKTLSLFENLQNLNSWIKEEFTFKTNVTDIDTDLNHILEIKQGVCQDFTHLFIAIAKQFGIPSRYVSGYLHQGNGYFGDSQMHAWVECCLPDSGWIGFDPTNNLIAAENHIKVAHGKDYTDCPPLKGVVYSSGKNETEYTVQVSSQKQQQQ</sequence>
<proteinExistence type="predicted"/>
<evidence type="ECO:0000313" key="2">
    <source>
        <dbReference type="EMBL" id="MCB7480410.1"/>
    </source>
</evidence>
<comment type="caution">
    <text evidence="2">The sequence shown here is derived from an EMBL/GenBank/DDBJ whole genome shotgun (WGS) entry which is preliminary data.</text>
</comment>
<accession>A0A9X1RXF2</accession>
<dbReference type="RefSeq" id="WP_229338329.1">
    <property type="nucleotide sequence ID" value="NZ_JAJBZG010000001.1"/>
</dbReference>
<evidence type="ECO:0000259" key="1">
    <source>
        <dbReference type="SMART" id="SM00460"/>
    </source>
</evidence>
<dbReference type="Proteomes" id="UP001139414">
    <property type="component" value="Unassembled WGS sequence"/>
</dbReference>
<dbReference type="SMART" id="SM00460">
    <property type="entry name" value="TGc"/>
    <property type="match status" value="1"/>
</dbReference>
<keyword evidence="3" id="KW-1185">Reference proteome</keyword>